<feature type="region of interest" description="Disordered" evidence="1">
    <location>
        <begin position="1"/>
        <end position="26"/>
    </location>
</feature>
<dbReference type="Proteomes" id="UP000193411">
    <property type="component" value="Unassembled WGS sequence"/>
</dbReference>
<gene>
    <name evidence="3" type="ORF">BCR44DRAFT_1441732</name>
</gene>
<protein>
    <submittedName>
        <fullName evidence="3">Uncharacterized protein</fullName>
    </submittedName>
</protein>
<evidence type="ECO:0000313" key="3">
    <source>
        <dbReference type="EMBL" id="ORZ31686.1"/>
    </source>
</evidence>
<keyword evidence="4" id="KW-1185">Reference proteome</keyword>
<name>A0A1Y2HAR3_9FUNG</name>
<evidence type="ECO:0000256" key="2">
    <source>
        <dbReference type="SAM" id="Phobius"/>
    </source>
</evidence>
<feature type="transmembrane region" description="Helical" evidence="2">
    <location>
        <begin position="50"/>
        <end position="68"/>
    </location>
</feature>
<keyword evidence="2" id="KW-1133">Transmembrane helix</keyword>
<dbReference type="EMBL" id="MCFL01000056">
    <property type="protein sequence ID" value="ORZ31686.1"/>
    <property type="molecule type" value="Genomic_DNA"/>
</dbReference>
<keyword evidence="2" id="KW-0812">Transmembrane</keyword>
<comment type="caution">
    <text evidence="3">The sequence shown here is derived from an EMBL/GenBank/DDBJ whole genome shotgun (WGS) entry which is preliminary data.</text>
</comment>
<evidence type="ECO:0000313" key="4">
    <source>
        <dbReference type="Proteomes" id="UP000193411"/>
    </source>
</evidence>
<keyword evidence="2" id="KW-0472">Membrane</keyword>
<dbReference type="AlphaFoldDB" id="A0A1Y2HAR3"/>
<sequence>MGCGRRRGAAERESSRRQAGIVSQTRKRMTNHNRILHACKRFVIVSGKALMSWSSLPAGVLASAWLSVGMKV</sequence>
<reference evidence="3 4" key="1">
    <citation type="submission" date="2016-07" db="EMBL/GenBank/DDBJ databases">
        <title>Pervasive Adenine N6-methylation of Active Genes in Fungi.</title>
        <authorList>
            <consortium name="DOE Joint Genome Institute"/>
            <person name="Mondo S.J."/>
            <person name="Dannebaum R.O."/>
            <person name="Kuo R.C."/>
            <person name="Labutti K."/>
            <person name="Haridas S."/>
            <person name="Kuo A."/>
            <person name="Salamov A."/>
            <person name="Ahrendt S.R."/>
            <person name="Lipzen A."/>
            <person name="Sullivan W."/>
            <person name="Andreopoulos W.B."/>
            <person name="Clum A."/>
            <person name="Lindquist E."/>
            <person name="Daum C."/>
            <person name="Ramamoorthy G.K."/>
            <person name="Gryganskyi A."/>
            <person name="Culley D."/>
            <person name="Magnuson J.K."/>
            <person name="James T.Y."/>
            <person name="O'Malley M.A."/>
            <person name="Stajich J.E."/>
            <person name="Spatafora J.W."/>
            <person name="Visel A."/>
            <person name="Grigoriev I.V."/>
        </authorList>
    </citation>
    <scope>NUCLEOTIDE SEQUENCE [LARGE SCALE GENOMIC DNA]</scope>
    <source>
        <strain evidence="3 4">PL171</strain>
    </source>
</reference>
<evidence type="ECO:0000256" key="1">
    <source>
        <dbReference type="SAM" id="MobiDB-lite"/>
    </source>
</evidence>
<accession>A0A1Y2HAR3</accession>
<organism evidence="3 4">
    <name type="scientific">Catenaria anguillulae PL171</name>
    <dbReference type="NCBI Taxonomy" id="765915"/>
    <lineage>
        <taxon>Eukaryota</taxon>
        <taxon>Fungi</taxon>
        <taxon>Fungi incertae sedis</taxon>
        <taxon>Blastocladiomycota</taxon>
        <taxon>Blastocladiomycetes</taxon>
        <taxon>Blastocladiales</taxon>
        <taxon>Catenariaceae</taxon>
        <taxon>Catenaria</taxon>
    </lineage>
</organism>
<proteinExistence type="predicted"/>